<keyword evidence="4 9" id="KW-0812">Transmembrane</keyword>
<dbReference type="PANTHER" id="PTHR33695:SF1">
    <property type="entry name" value="LIPOPROTEIN SIGNAL PEPTIDASE"/>
    <property type="match status" value="1"/>
</dbReference>
<keyword evidence="13" id="KW-1185">Reference proteome</keyword>
<reference evidence="12 13" key="1">
    <citation type="submission" date="2024-12" db="EMBL/GenBank/DDBJ databases">
        <authorList>
            <person name="Lee Y."/>
        </authorList>
    </citation>
    <scope>NUCLEOTIDE SEQUENCE [LARGE SCALE GENOMIC DNA]</scope>
    <source>
        <strain evidence="12 13">03SUJ4</strain>
    </source>
</reference>
<evidence type="ECO:0000256" key="6">
    <source>
        <dbReference type="ARBA" id="ARBA00022801"/>
    </source>
</evidence>
<organism evidence="12 13">
    <name type="scientific">Terriglobus aquaticus</name>
    <dbReference type="NCBI Taxonomy" id="940139"/>
    <lineage>
        <taxon>Bacteria</taxon>
        <taxon>Pseudomonadati</taxon>
        <taxon>Acidobacteriota</taxon>
        <taxon>Terriglobia</taxon>
        <taxon>Terriglobales</taxon>
        <taxon>Acidobacteriaceae</taxon>
        <taxon>Terriglobus</taxon>
    </lineage>
</organism>
<keyword evidence="8 9" id="KW-0472">Membrane</keyword>
<dbReference type="NCBIfam" id="TIGR00077">
    <property type="entry name" value="lspA"/>
    <property type="match status" value="1"/>
</dbReference>
<dbReference type="PANTHER" id="PTHR33695">
    <property type="entry name" value="LIPOPROTEIN SIGNAL PEPTIDASE"/>
    <property type="match status" value="1"/>
</dbReference>
<evidence type="ECO:0000256" key="2">
    <source>
        <dbReference type="ARBA" id="ARBA00022475"/>
    </source>
</evidence>
<dbReference type="HAMAP" id="MF_00161">
    <property type="entry name" value="LspA"/>
    <property type="match status" value="1"/>
</dbReference>
<gene>
    <name evidence="9 12" type="primary">lspA</name>
    <name evidence="12" type="ORF">ACK2TP_08830</name>
</gene>
<dbReference type="GO" id="GO:0004190">
    <property type="term" value="F:aspartic-type endopeptidase activity"/>
    <property type="evidence" value="ECO:0007669"/>
    <property type="project" value="UniProtKB-EC"/>
</dbReference>
<evidence type="ECO:0000256" key="5">
    <source>
        <dbReference type="ARBA" id="ARBA00022750"/>
    </source>
</evidence>
<dbReference type="EMBL" id="JBJYXY010000001">
    <property type="protein sequence ID" value="MFN2975865.1"/>
    <property type="molecule type" value="Genomic_DNA"/>
</dbReference>
<accession>A0ABW9KLP1</accession>
<evidence type="ECO:0000256" key="7">
    <source>
        <dbReference type="ARBA" id="ARBA00022989"/>
    </source>
</evidence>
<dbReference type="EC" id="3.4.23.36" evidence="9"/>
<comment type="subcellular location">
    <subcellularLocation>
        <location evidence="9">Cell membrane</location>
        <topology evidence="9">Multi-pass membrane protein</topology>
    </subcellularLocation>
</comment>
<keyword evidence="6 9" id="KW-0378">Hydrolase</keyword>
<dbReference type="Proteomes" id="UP001634747">
    <property type="component" value="Unassembled WGS sequence"/>
</dbReference>
<sequence length="201" mass="22538">MIDERNQERVLLDPGATHVETDRTGATYLVQRDARPWLLLLSLIAVLVDRLTKLYVVAHLQTGQAVTVIPHVFRITHVLNFGAAFSMFAESASPEAVRWSLVVFSLVAAVIVFAMLWRMGRVFSPAAVGLALILGGAIGNLYDRMKLHYVIDFLEVHIVHYHWPDFNVADSCITVGAVLILIELLWPKQKQTHMEDATVVR</sequence>
<evidence type="ECO:0000256" key="10">
    <source>
        <dbReference type="RuleBase" id="RU000594"/>
    </source>
</evidence>
<protein>
    <recommendedName>
        <fullName evidence="9">Lipoprotein signal peptidase</fullName>
        <ecNumber evidence="9">3.4.23.36</ecNumber>
    </recommendedName>
    <alternativeName>
        <fullName evidence="9">Prolipoprotein signal peptidase</fullName>
    </alternativeName>
    <alternativeName>
        <fullName evidence="9">Signal peptidase II</fullName>
        <shortName evidence="9">SPase II</shortName>
    </alternativeName>
</protein>
<evidence type="ECO:0000256" key="8">
    <source>
        <dbReference type="ARBA" id="ARBA00023136"/>
    </source>
</evidence>
<name>A0ABW9KLP1_9BACT</name>
<keyword evidence="3 9" id="KW-0645">Protease</keyword>
<dbReference type="RefSeq" id="WP_263412627.1">
    <property type="nucleotide sequence ID" value="NZ_BAABBH010000001.1"/>
</dbReference>
<feature type="active site" evidence="9">
    <location>
        <position position="152"/>
    </location>
</feature>
<keyword evidence="2 9" id="KW-1003">Cell membrane</keyword>
<feature type="transmembrane region" description="Helical" evidence="9">
    <location>
        <begin position="123"/>
        <end position="142"/>
    </location>
</feature>
<dbReference type="PROSITE" id="PS00855">
    <property type="entry name" value="SPASE_II"/>
    <property type="match status" value="1"/>
</dbReference>
<evidence type="ECO:0000256" key="11">
    <source>
        <dbReference type="RuleBase" id="RU004181"/>
    </source>
</evidence>
<evidence type="ECO:0000256" key="4">
    <source>
        <dbReference type="ARBA" id="ARBA00022692"/>
    </source>
</evidence>
<comment type="function">
    <text evidence="9 10">This protein specifically catalyzes the removal of signal peptides from prolipoproteins.</text>
</comment>
<keyword evidence="5 9" id="KW-0064">Aspartyl protease</keyword>
<proteinExistence type="inferred from homology"/>
<dbReference type="Pfam" id="PF01252">
    <property type="entry name" value="Peptidase_A8"/>
    <property type="match status" value="1"/>
</dbReference>
<evidence type="ECO:0000256" key="3">
    <source>
        <dbReference type="ARBA" id="ARBA00022670"/>
    </source>
</evidence>
<dbReference type="InterPro" id="IPR001872">
    <property type="entry name" value="Peptidase_A8"/>
</dbReference>
<evidence type="ECO:0000313" key="13">
    <source>
        <dbReference type="Proteomes" id="UP001634747"/>
    </source>
</evidence>
<feature type="transmembrane region" description="Helical" evidence="9">
    <location>
        <begin position="96"/>
        <end position="117"/>
    </location>
</feature>
<keyword evidence="7 9" id="KW-1133">Transmembrane helix</keyword>
<comment type="pathway">
    <text evidence="9">Protein modification; lipoprotein biosynthesis (signal peptide cleavage).</text>
</comment>
<evidence type="ECO:0000256" key="1">
    <source>
        <dbReference type="ARBA" id="ARBA00006139"/>
    </source>
</evidence>
<feature type="active site" evidence="9">
    <location>
        <position position="170"/>
    </location>
</feature>
<comment type="caution">
    <text evidence="9">Lacks conserved residue(s) required for the propagation of feature annotation.</text>
</comment>
<comment type="caution">
    <text evidence="12">The sequence shown here is derived from an EMBL/GenBank/DDBJ whole genome shotgun (WGS) entry which is preliminary data.</text>
</comment>
<comment type="catalytic activity">
    <reaction evidence="9 10">
        <text>Release of signal peptides from bacterial membrane prolipoproteins. Hydrolyzes -Xaa-Yaa-Zaa-|-(S,diacylglyceryl)Cys-, in which Xaa is hydrophobic (preferably Leu), and Yaa (Ala or Ser) and Zaa (Gly or Ala) have small, neutral side chains.</text>
        <dbReference type="EC" id="3.4.23.36"/>
    </reaction>
</comment>
<evidence type="ECO:0000313" key="12">
    <source>
        <dbReference type="EMBL" id="MFN2975865.1"/>
    </source>
</evidence>
<dbReference type="PRINTS" id="PR00781">
    <property type="entry name" value="LIPOSIGPTASE"/>
</dbReference>
<comment type="similarity">
    <text evidence="1 9 11">Belongs to the peptidase A8 family.</text>
</comment>
<evidence type="ECO:0000256" key="9">
    <source>
        <dbReference type="HAMAP-Rule" id="MF_00161"/>
    </source>
</evidence>